<protein>
    <recommendedName>
        <fullName evidence="1">RNA-directed DNA polymerase</fullName>
        <ecNumber evidence="1">2.7.7.49</ecNumber>
    </recommendedName>
</protein>
<comment type="caution">
    <text evidence="10">The sequence shown here is derived from an EMBL/GenBank/DDBJ whole genome shotgun (WGS) entry which is preliminary data.</text>
</comment>
<keyword evidence="5" id="KW-0255">Endonuclease</keyword>
<keyword evidence="3" id="KW-0548">Nucleotidyltransferase</keyword>
<evidence type="ECO:0000259" key="8">
    <source>
        <dbReference type="Pfam" id="PF17917"/>
    </source>
</evidence>
<dbReference type="AlphaFoldDB" id="A0A0J7KUZ1"/>
<evidence type="ECO:0000313" key="10">
    <source>
        <dbReference type="EMBL" id="KMQ94111.1"/>
    </source>
</evidence>
<name>A0A0J7KUZ1_LASNI</name>
<keyword evidence="7" id="KW-0695">RNA-directed DNA polymerase</keyword>
<dbReference type="Gene3D" id="1.10.340.70">
    <property type="match status" value="1"/>
</dbReference>
<dbReference type="PaxDb" id="67767-A0A0J7KUZ1"/>
<dbReference type="GO" id="GO:0016787">
    <property type="term" value="F:hydrolase activity"/>
    <property type="evidence" value="ECO:0007669"/>
    <property type="project" value="UniProtKB-KW"/>
</dbReference>
<feature type="domain" description="Integrase zinc-binding" evidence="9">
    <location>
        <begin position="170"/>
        <end position="225"/>
    </location>
</feature>
<evidence type="ECO:0000256" key="5">
    <source>
        <dbReference type="ARBA" id="ARBA00022759"/>
    </source>
</evidence>
<dbReference type="EC" id="2.7.7.49" evidence="1"/>
<dbReference type="EMBL" id="LBMM01002985">
    <property type="protein sequence ID" value="KMQ94111.1"/>
    <property type="molecule type" value="Genomic_DNA"/>
</dbReference>
<sequence length="279" mass="32267">MGAVIQQQIGQEWQPLAFLSKKLNNAQRKYSPYDRELLAIYTAIKHYRHLLEGRKFTVYTNHKPLTFAFDQDTSRSSPRQARYLEYIGQFTTDIQYIKGKNNIIADTLSQVESIHRAIHPETLAQEQEKDNKIKEILAANKGLKLTQIPVPESATAVYCDTTSPITRPYVPKSLRRQVFQSLHDLAHPGKRATAKLIMQRYVWPHIQQDCMKWARAYIHCQKSKITRHNNTTVGSFIQPTKRSLYTHRHSGTTTNISRLQILPHYCGSFHKMARSHPST</sequence>
<dbReference type="InterPro" id="IPR041373">
    <property type="entry name" value="RT_RNaseH"/>
</dbReference>
<dbReference type="InterPro" id="IPR043502">
    <property type="entry name" value="DNA/RNA_pol_sf"/>
</dbReference>
<feature type="domain" description="Reverse transcriptase RNase H-like" evidence="8">
    <location>
        <begin position="1"/>
        <end position="90"/>
    </location>
</feature>
<keyword evidence="11" id="KW-1185">Reference proteome</keyword>
<dbReference type="GO" id="GO:0003964">
    <property type="term" value="F:RNA-directed DNA polymerase activity"/>
    <property type="evidence" value="ECO:0007669"/>
    <property type="project" value="UniProtKB-KW"/>
</dbReference>
<accession>A0A0J7KUZ1</accession>
<evidence type="ECO:0000256" key="3">
    <source>
        <dbReference type="ARBA" id="ARBA00022695"/>
    </source>
</evidence>
<evidence type="ECO:0000256" key="7">
    <source>
        <dbReference type="ARBA" id="ARBA00022918"/>
    </source>
</evidence>
<gene>
    <name evidence="10" type="ORF">RF55_5753</name>
</gene>
<evidence type="ECO:0000313" key="11">
    <source>
        <dbReference type="Proteomes" id="UP000036403"/>
    </source>
</evidence>
<dbReference type="Proteomes" id="UP000036403">
    <property type="component" value="Unassembled WGS sequence"/>
</dbReference>
<dbReference type="Pfam" id="PF17921">
    <property type="entry name" value="Integrase_H2C2"/>
    <property type="match status" value="1"/>
</dbReference>
<keyword evidence="2" id="KW-0808">Transferase</keyword>
<dbReference type="SUPFAM" id="SSF56672">
    <property type="entry name" value="DNA/RNA polymerases"/>
    <property type="match status" value="1"/>
</dbReference>
<dbReference type="InterPro" id="IPR050951">
    <property type="entry name" value="Retrovirus_Pol_polyprotein"/>
</dbReference>
<evidence type="ECO:0000259" key="9">
    <source>
        <dbReference type="Pfam" id="PF17921"/>
    </source>
</evidence>
<proteinExistence type="predicted"/>
<evidence type="ECO:0000256" key="4">
    <source>
        <dbReference type="ARBA" id="ARBA00022722"/>
    </source>
</evidence>
<dbReference type="Gene3D" id="3.10.20.370">
    <property type="match status" value="1"/>
</dbReference>
<organism evidence="10 11">
    <name type="scientific">Lasius niger</name>
    <name type="common">Black garden ant</name>
    <dbReference type="NCBI Taxonomy" id="67767"/>
    <lineage>
        <taxon>Eukaryota</taxon>
        <taxon>Metazoa</taxon>
        <taxon>Ecdysozoa</taxon>
        <taxon>Arthropoda</taxon>
        <taxon>Hexapoda</taxon>
        <taxon>Insecta</taxon>
        <taxon>Pterygota</taxon>
        <taxon>Neoptera</taxon>
        <taxon>Endopterygota</taxon>
        <taxon>Hymenoptera</taxon>
        <taxon>Apocrita</taxon>
        <taxon>Aculeata</taxon>
        <taxon>Formicoidea</taxon>
        <taxon>Formicidae</taxon>
        <taxon>Formicinae</taxon>
        <taxon>Lasius</taxon>
        <taxon>Lasius</taxon>
    </lineage>
</organism>
<dbReference type="InterPro" id="IPR041588">
    <property type="entry name" value="Integrase_H2C2"/>
</dbReference>
<evidence type="ECO:0000256" key="2">
    <source>
        <dbReference type="ARBA" id="ARBA00022679"/>
    </source>
</evidence>
<dbReference type="OrthoDB" id="422540at2759"/>
<keyword evidence="4" id="KW-0540">Nuclease</keyword>
<dbReference type="STRING" id="67767.A0A0J7KUZ1"/>
<dbReference type="PANTHER" id="PTHR37984">
    <property type="entry name" value="PROTEIN CBG26694"/>
    <property type="match status" value="1"/>
</dbReference>
<dbReference type="CDD" id="cd09274">
    <property type="entry name" value="RNase_HI_RT_Ty3"/>
    <property type="match status" value="1"/>
</dbReference>
<dbReference type="Pfam" id="PF17917">
    <property type="entry name" value="RT_RNaseH"/>
    <property type="match status" value="1"/>
</dbReference>
<evidence type="ECO:0000256" key="1">
    <source>
        <dbReference type="ARBA" id="ARBA00012493"/>
    </source>
</evidence>
<reference evidence="10 11" key="1">
    <citation type="submission" date="2015-04" db="EMBL/GenBank/DDBJ databases">
        <title>Lasius niger genome sequencing.</title>
        <authorList>
            <person name="Konorov E.A."/>
            <person name="Nikitin M.A."/>
            <person name="Kirill M.V."/>
            <person name="Chang P."/>
        </authorList>
    </citation>
    <scope>NUCLEOTIDE SEQUENCE [LARGE SCALE GENOMIC DNA]</scope>
    <source>
        <tissue evidence="10">Whole</tissue>
    </source>
</reference>
<evidence type="ECO:0000256" key="6">
    <source>
        <dbReference type="ARBA" id="ARBA00022801"/>
    </source>
</evidence>
<dbReference type="GO" id="GO:0004519">
    <property type="term" value="F:endonuclease activity"/>
    <property type="evidence" value="ECO:0007669"/>
    <property type="project" value="UniProtKB-KW"/>
</dbReference>
<dbReference type="PANTHER" id="PTHR37984:SF5">
    <property type="entry name" value="PROTEIN NYNRIN-LIKE"/>
    <property type="match status" value="1"/>
</dbReference>
<keyword evidence="6" id="KW-0378">Hydrolase</keyword>